<evidence type="ECO:0000256" key="8">
    <source>
        <dbReference type="RuleBase" id="RU004561"/>
    </source>
</evidence>
<dbReference type="GO" id="GO:0005634">
    <property type="term" value="C:nucleus"/>
    <property type="evidence" value="ECO:0000318"/>
    <property type="project" value="GO_Central"/>
</dbReference>
<dbReference type="GO" id="GO:0006355">
    <property type="term" value="P:regulation of DNA-templated transcription"/>
    <property type="evidence" value="ECO:0000318"/>
    <property type="project" value="GO_Central"/>
</dbReference>
<dbReference type="OMA" id="HRFFLCT"/>
<keyword evidence="5 8" id="KW-0804">Transcription</keyword>
<dbReference type="InterPro" id="IPR015300">
    <property type="entry name" value="DNA-bd_pseudobarrel_sf"/>
</dbReference>
<dbReference type="GO" id="GO:0048830">
    <property type="term" value="P:adventitious root development"/>
    <property type="evidence" value="ECO:0000318"/>
    <property type="project" value="GO_Central"/>
</dbReference>
<feature type="domain" description="TF-B3" evidence="10">
    <location>
        <begin position="121"/>
        <end position="224"/>
    </location>
</feature>
<dbReference type="CDD" id="cd10017">
    <property type="entry name" value="B3_DNA"/>
    <property type="match status" value="1"/>
</dbReference>
<dbReference type="Gene3D" id="2.40.330.10">
    <property type="entry name" value="DNA-binding pseudobarrel domain"/>
    <property type="match status" value="1"/>
</dbReference>
<proteinExistence type="inferred from homology"/>
<feature type="compositionally biased region" description="Polar residues" evidence="9">
    <location>
        <begin position="503"/>
        <end position="513"/>
    </location>
</feature>
<accession>A0A022Q7N3</accession>
<dbReference type="AlphaFoldDB" id="A0A022Q7N3"/>
<evidence type="ECO:0000256" key="3">
    <source>
        <dbReference type="ARBA" id="ARBA00023015"/>
    </source>
</evidence>
<evidence type="ECO:0000256" key="4">
    <source>
        <dbReference type="ARBA" id="ARBA00023125"/>
    </source>
</evidence>
<keyword evidence="12" id="KW-1185">Reference proteome</keyword>
<dbReference type="OrthoDB" id="1414159at2759"/>
<dbReference type="PANTHER" id="PTHR31384:SF94">
    <property type="entry name" value="AUXIN RESPONSE FACTOR 17"/>
    <property type="match status" value="1"/>
</dbReference>
<dbReference type="GO" id="GO:0000976">
    <property type="term" value="F:transcription cis-regulatory region binding"/>
    <property type="evidence" value="ECO:0000318"/>
    <property type="project" value="GO_Central"/>
</dbReference>
<evidence type="ECO:0000256" key="5">
    <source>
        <dbReference type="ARBA" id="ARBA00023163"/>
    </source>
</evidence>
<evidence type="ECO:0000256" key="7">
    <source>
        <dbReference type="ARBA" id="ARBA00023294"/>
    </source>
</evidence>
<name>A0A022Q7N3_ERYGU</name>
<keyword evidence="3 8" id="KW-0805">Transcription regulation</keyword>
<feature type="region of interest" description="Disordered" evidence="9">
    <location>
        <begin position="479"/>
        <end position="522"/>
    </location>
</feature>
<dbReference type="PROSITE" id="PS50863">
    <property type="entry name" value="B3"/>
    <property type="match status" value="1"/>
</dbReference>
<dbReference type="EMBL" id="KI632147">
    <property type="protein sequence ID" value="EYU23931.1"/>
    <property type="molecule type" value="Genomic_DNA"/>
</dbReference>
<dbReference type="GO" id="GO:0009734">
    <property type="term" value="P:auxin-activated signaling pathway"/>
    <property type="evidence" value="ECO:0007669"/>
    <property type="project" value="UniProtKB-KW"/>
</dbReference>
<keyword evidence="4 8" id="KW-0238">DNA-binding</keyword>
<evidence type="ECO:0000256" key="1">
    <source>
        <dbReference type="ARBA" id="ARBA00004123"/>
    </source>
</evidence>
<keyword evidence="6 8" id="KW-0539">Nucleus</keyword>
<dbReference type="FunFam" id="2.40.330.10:FF:000001">
    <property type="entry name" value="Auxin response factor"/>
    <property type="match status" value="1"/>
</dbReference>
<dbReference type="Pfam" id="PF02362">
    <property type="entry name" value="B3"/>
    <property type="match status" value="1"/>
</dbReference>
<protein>
    <recommendedName>
        <fullName evidence="8">Auxin response factor</fullName>
    </recommendedName>
</protein>
<dbReference type="InterPro" id="IPR044835">
    <property type="entry name" value="ARF_plant"/>
</dbReference>
<dbReference type="InterPro" id="IPR003340">
    <property type="entry name" value="B3_DNA-bd"/>
</dbReference>
<evidence type="ECO:0000313" key="12">
    <source>
        <dbReference type="Proteomes" id="UP000030748"/>
    </source>
</evidence>
<dbReference type="SUPFAM" id="SSF101936">
    <property type="entry name" value="DNA-binding pseudobarrel domain"/>
    <property type="match status" value="1"/>
</dbReference>
<comment type="similarity">
    <text evidence="2 8">Belongs to the ARF family.</text>
</comment>
<comment type="subunit">
    <text evidence="8">Homodimers and heterodimers.</text>
</comment>
<dbReference type="GO" id="GO:0052543">
    <property type="term" value="P:callose deposition in cell wall"/>
    <property type="evidence" value="ECO:0000318"/>
    <property type="project" value="GO_Central"/>
</dbReference>
<dbReference type="eggNOG" id="ENOG502QVP0">
    <property type="taxonomic scope" value="Eukaryota"/>
</dbReference>
<evidence type="ECO:0000256" key="2">
    <source>
        <dbReference type="ARBA" id="ARBA00007853"/>
    </source>
</evidence>
<organism evidence="11 12">
    <name type="scientific">Erythranthe guttata</name>
    <name type="common">Yellow monkey flower</name>
    <name type="synonym">Mimulus guttatus</name>
    <dbReference type="NCBI Taxonomy" id="4155"/>
    <lineage>
        <taxon>Eukaryota</taxon>
        <taxon>Viridiplantae</taxon>
        <taxon>Streptophyta</taxon>
        <taxon>Embryophyta</taxon>
        <taxon>Tracheophyta</taxon>
        <taxon>Spermatophyta</taxon>
        <taxon>Magnoliopsida</taxon>
        <taxon>eudicotyledons</taxon>
        <taxon>Gunneridae</taxon>
        <taxon>Pentapetalae</taxon>
        <taxon>asterids</taxon>
        <taxon>lamiids</taxon>
        <taxon>Lamiales</taxon>
        <taxon>Phrymaceae</taxon>
        <taxon>Erythranthe</taxon>
    </lineage>
</organism>
<dbReference type="PhylomeDB" id="A0A022Q7N3"/>
<dbReference type="PANTHER" id="PTHR31384">
    <property type="entry name" value="AUXIN RESPONSE FACTOR 4-RELATED"/>
    <property type="match status" value="1"/>
</dbReference>
<dbReference type="Pfam" id="PF06507">
    <property type="entry name" value="ARF_AD"/>
    <property type="match status" value="1"/>
</dbReference>
<evidence type="ECO:0000256" key="9">
    <source>
        <dbReference type="SAM" id="MobiDB-lite"/>
    </source>
</evidence>
<evidence type="ECO:0000313" key="11">
    <source>
        <dbReference type="EMBL" id="EYU23931.1"/>
    </source>
</evidence>
<dbReference type="GO" id="GO:0010208">
    <property type="term" value="P:pollen wall assembly"/>
    <property type="evidence" value="ECO:0000318"/>
    <property type="project" value="GO_Central"/>
</dbReference>
<reference evidence="11 12" key="1">
    <citation type="journal article" date="2013" name="Proc. Natl. Acad. Sci. U.S.A.">
        <title>Fine-scale variation in meiotic recombination in Mimulus inferred from population shotgun sequencing.</title>
        <authorList>
            <person name="Hellsten U."/>
            <person name="Wright K.M."/>
            <person name="Jenkins J."/>
            <person name="Shu S."/>
            <person name="Yuan Y."/>
            <person name="Wessler S.R."/>
            <person name="Schmutz J."/>
            <person name="Willis J.H."/>
            <person name="Rokhsar D.S."/>
        </authorList>
    </citation>
    <scope>NUCLEOTIDE SEQUENCE [LARGE SCALE GENOMIC DNA]</scope>
    <source>
        <strain evidence="12">cv. DUN x IM62</strain>
    </source>
</reference>
<feature type="region of interest" description="Disordered" evidence="9">
    <location>
        <begin position="409"/>
        <end position="430"/>
    </location>
</feature>
<dbReference type="GO" id="GO:0120195">
    <property type="term" value="P:positive regulation of anther dehiscence"/>
    <property type="evidence" value="ECO:0000318"/>
    <property type="project" value="GO_Central"/>
</dbReference>
<evidence type="ECO:0000259" key="10">
    <source>
        <dbReference type="PROSITE" id="PS50863"/>
    </source>
</evidence>
<dbReference type="KEGG" id="egt:105972895"/>
<feature type="compositionally biased region" description="Basic and acidic residues" evidence="9">
    <location>
        <begin position="418"/>
        <end position="430"/>
    </location>
</feature>
<keyword evidence="7 8" id="KW-0927">Auxin signaling pathway</keyword>
<dbReference type="SMART" id="SM01019">
    <property type="entry name" value="B3"/>
    <property type="match status" value="1"/>
</dbReference>
<dbReference type="STRING" id="4155.A0A022Q7N3"/>
<dbReference type="InterPro" id="IPR010525">
    <property type="entry name" value="ARF_dom"/>
</dbReference>
<sequence length="522" mass="57262">MSNFSSSSSAVATASEVDASIWRAVAGACVQIPPPNSFVYYFPQGHLEHCSFSTAFINSFNFALGRPFIYCQVLSIRFFSNHLSDQVFVKITLQPINTYGPCPVSNAGGDRENNQGDVVLFSKILTPSDANNGGGFSVPRSCADMIFPPLDFAADPPVQNLTLKDTNNNAWEFRHIYRGTPRRHLLTTGWSKFVNAKRLVAGDSAVFMRKQSTDELYIGVRRAQRFGGIEGQNGGEALRAIENAVKGMAFEVLYCPTFGSPDFVVKAEKVCEATRTNWTAGMRVKMAVEADDSSRLTWSSGTIAAVSCPNTGPWCGSPWGLLQMTWDEPESMRNVNRVSPWQVEYLDPTLMLNPNFPPLKKLKLLSYSDMLLSAGEGEIPFPTAEFNSPLFNASIQGARLDPVYIPTTTTTNSQVSKEIPDKNEGEPERETVSTVLSIGSSYSDKDNVSPPSQSSVASATKLVRENSFQLFGQIIQMPQPGEDGACCSNAVSEENPVIDHQLPSPSARVQQQQRFRRPSDKS</sequence>
<dbReference type="Proteomes" id="UP000030748">
    <property type="component" value="Unassembled WGS sequence"/>
</dbReference>
<evidence type="ECO:0000256" key="6">
    <source>
        <dbReference type="ARBA" id="ARBA00023242"/>
    </source>
</evidence>
<gene>
    <name evidence="11" type="ORF">MIMGU_mgv1a004523mg</name>
</gene>
<dbReference type="Gene3D" id="2.30.30.1040">
    <property type="match status" value="1"/>
</dbReference>
<comment type="subcellular location">
    <subcellularLocation>
        <location evidence="1 8">Nucleus</location>
    </subcellularLocation>
</comment>
<comment type="function">
    <text evidence="8">Auxin response factors (ARFs) are transcriptional factors that bind specifically to the DNA sequence 5'-TGTCTC-3' found in the auxin-responsive promoter elements (AuxREs).</text>
</comment>